<dbReference type="PANTHER" id="PTHR17630:SF44">
    <property type="entry name" value="PROTEIN AIM2"/>
    <property type="match status" value="1"/>
</dbReference>
<dbReference type="GO" id="GO:0016787">
    <property type="term" value="F:hydrolase activity"/>
    <property type="evidence" value="ECO:0007669"/>
    <property type="project" value="UniProtKB-KW"/>
</dbReference>
<evidence type="ECO:0000259" key="2">
    <source>
        <dbReference type="Pfam" id="PF01738"/>
    </source>
</evidence>
<dbReference type="Gene3D" id="3.40.50.1820">
    <property type="entry name" value="alpha/beta hydrolase"/>
    <property type="match status" value="1"/>
</dbReference>
<proteinExistence type="predicted"/>
<feature type="domain" description="Dienelactone hydrolase" evidence="2">
    <location>
        <begin position="61"/>
        <end position="262"/>
    </location>
</feature>
<reference evidence="3 4" key="1">
    <citation type="submission" date="2020-01" db="EMBL/GenBank/DDBJ databases">
        <title>Identification and distribution of gene clusters putatively required for synthesis of sphingolipid metabolism inhibitors in phylogenetically diverse species of the filamentous fungus Fusarium.</title>
        <authorList>
            <person name="Kim H.-S."/>
            <person name="Busman M."/>
            <person name="Brown D.W."/>
            <person name="Divon H."/>
            <person name="Uhlig S."/>
            <person name="Proctor R.H."/>
        </authorList>
    </citation>
    <scope>NUCLEOTIDE SEQUENCE [LARGE SCALE GENOMIC DNA]</scope>
    <source>
        <strain evidence="3 4">NRRL 20459</strain>
    </source>
</reference>
<comment type="caution">
    <text evidence="3">The sequence shown here is derived from an EMBL/GenBank/DDBJ whole genome shotgun (WGS) entry which is preliminary data.</text>
</comment>
<feature type="signal peptide" evidence="1">
    <location>
        <begin position="1"/>
        <end position="23"/>
    </location>
</feature>
<organism evidence="3 4">
    <name type="scientific">Fusarium albosuccineum</name>
    <dbReference type="NCBI Taxonomy" id="1237068"/>
    <lineage>
        <taxon>Eukaryota</taxon>
        <taxon>Fungi</taxon>
        <taxon>Dikarya</taxon>
        <taxon>Ascomycota</taxon>
        <taxon>Pezizomycotina</taxon>
        <taxon>Sordariomycetes</taxon>
        <taxon>Hypocreomycetidae</taxon>
        <taxon>Hypocreales</taxon>
        <taxon>Nectriaceae</taxon>
        <taxon>Fusarium</taxon>
        <taxon>Fusarium decemcellulare species complex</taxon>
    </lineage>
</organism>
<keyword evidence="3" id="KW-0378">Hydrolase</keyword>
<evidence type="ECO:0000313" key="4">
    <source>
        <dbReference type="Proteomes" id="UP000554235"/>
    </source>
</evidence>
<dbReference type="PANTHER" id="PTHR17630">
    <property type="entry name" value="DIENELACTONE HYDROLASE"/>
    <property type="match status" value="1"/>
</dbReference>
<dbReference type="Proteomes" id="UP000554235">
    <property type="component" value="Unassembled WGS sequence"/>
</dbReference>
<dbReference type="InterPro" id="IPR002925">
    <property type="entry name" value="Dienelactn_hydro"/>
</dbReference>
<keyword evidence="1" id="KW-0732">Signal</keyword>
<name>A0A8H4KCR0_9HYPO</name>
<dbReference type="AlphaFoldDB" id="A0A8H4KCR0"/>
<sequence length="264" mass="28148">MLFFKQVSAALLAVAVATASAAGSVVSKEVSVALSGKPTGRVVKYGGESLYVSLPFTKMRPEVGVLFLTDIFGIQNLDNKLVVDSFARAGYAVVAPDLFRGKPAPEDTSTPGFNLTQFIANNSNTVVDPIIDVGIEYLAEKLGVETTATAGYCFGGRHAFRVLNGKRGVDIGFVAHPSFATNDEIRAVVSPVTLATASHDAIFPLTSKLEAETILANKTIPFSTSLYSGVEHGFAIQANASIPQQRVAKQEAFLQAVRFFKTWI</sequence>
<accession>A0A8H4KCR0</accession>
<feature type="chain" id="PRO_5034183235" evidence="1">
    <location>
        <begin position="24"/>
        <end position="264"/>
    </location>
</feature>
<dbReference type="EMBL" id="JAADYS010003267">
    <property type="protein sequence ID" value="KAF4448837.1"/>
    <property type="molecule type" value="Genomic_DNA"/>
</dbReference>
<gene>
    <name evidence="3" type="ORF">FALBO_16745</name>
</gene>
<keyword evidence="4" id="KW-1185">Reference proteome</keyword>
<dbReference type="SUPFAM" id="SSF53474">
    <property type="entry name" value="alpha/beta-Hydrolases"/>
    <property type="match status" value="1"/>
</dbReference>
<evidence type="ECO:0000313" key="3">
    <source>
        <dbReference type="EMBL" id="KAF4448837.1"/>
    </source>
</evidence>
<dbReference type="OrthoDB" id="17560at2759"/>
<protein>
    <submittedName>
        <fullName evidence="3">Dienelactone hydrolase</fullName>
    </submittedName>
</protein>
<dbReference type="InterPro" id="IPR029058">
    <property type="entry name" value="AB_hydrolase_fold"/>
</dbReference>
<dbReference type="Pfam" id="PF01738">
    <property type="entry name" value="DLH"/>
    <property type="match status" value="1"/>
</dbReference>
<evidence type="ECO:0000256" key="1">
    <source>
        <dbReference type="SAM" id="SignalP"/>
    </source>
</evidence>